<dbReference type="Proteomes" id="UP000278807">
    <property type="component" value="Unassembled WGS sequence"/>
</dbReference>
<dbReference type="WBParaSite" id="HNAJ_0000263401-mRNA-1">
    <property type="protein sequence ID" value="HNAJ_0000263401-mRNA-1"/>
    <property type="gene ID" value="HNAJ_0000263401"/>
</dbReference>
<protein>
    <submittedName>
        <fullName evidence="4">Ras-GAP domain-containing protein</fullName>
    </submittedName>
</protein>
<reference evidence="4" key="1">
    <citation type="submission" date="2017-02" db="UniProtKB">
        <authorList>
            <consortium name="WormBaseParasite"/>
        </authorList>
    </citation>
    <scope>IDENTIFICATION</scope>
</reference>
<name>A0A0R3T6E6_RODNA</name>
<evidence type="ECO:0000256" key="1">
    <source>
        <dbReference type="SAM" id="MobiDB-lite"/>
    </source>
</evidence>
<dbReference type="OrthoDB" id="6287040at2759"/>
<proteinExistence type="predicted"/>
<evidence type="ECO:0000313" key="2">
    <source>
        <dbReference type="EMBL" id="VDN98493.1"/>
    </source>
</evidence>
<organism evidence="4">
    <name type="scientific">Rodentolepis nana</name>
    <name type="common">Dwarf tapeworm</name>
    <name type="synonym">Hymenolepis nana</name>
    <dbReference type="NCBI Taxonomy" id="102285"/>
    <lineage>
        <taxon>Eukaryota</taxon>
        <taxon>Metazoa</taxon>
        <taxon>Spiralia</taxon>
        <taxon>Lophotrochozoa</taxon>
        <taxon>Platyhelminthes</taxon>
        <taxon>Cestoda</taxon>
        <taxon>Eucestoda</taxon>
        <taxon>Cyclophyllidea</taxon>
        <taxon>Hymenolepididae</taxon>
        <taxon>Rodentolepis</taxon>
    </lineage>
</organism>
<dbReference type="AlphaFoldDB" id="A0A0R3T6E6"/>
<evidence type="ECO:0000313" key="3">
    <source>
        <dbReference type="Proteomes" id="UP000278807"/>
    </source>
</evidence>
<accession>A0A0R3T6E6</accession>
<feature type="compositionally biased region" description="Gly residues" evidence="1">
    <location>
        <begin position="234"/>
        <end position="246"/>
    </location>
</feature>
<dbReference type="EMBL" id="UZAE01001331">
    <property type="protein sequence ID" value="VDN98493.1"/>
    <property type="molecule type" value="Genomic_DNA"/>
</dbReference>
<evidence type="ECO:0000313" key="4">
    <source>
        <dbReference type="WBParaSite" id="HNAJ_0000263401-mRNA-1"/>
    </source>
</evidence>
<feature type="compositionally biased region" description="Low complexity" evidence="1">
    <location>
        <begin position="221"/>
        <end position="233"/>
    </location>
</feature>
<keyword evidence="3" id="KW-1185">Reference proteome</keyword>
<dbReference type="STRING" id="102285.A0A0R3T6E6"/>
<reference evidence="2 3" key="2">
    <citation type="submission" date="2018-11" db="EMBL/GenBank/DDBJ databases">
        <authorList>
            <consortium name="Pathogen Informatics"/>
        </authorList>
    </citation>
    <scope>NUCLEOTIDE SEQUENCE [LARGE SCALE GENOMIC DNA]</scope>
</reference>
<gene>
    <name evidence="2" type="ORF">HNAJ_LOCUS2634</name>
</gene>
<sequence length="260" mass="28481">MISIFSWNNGDLHFLWQILWPKNSDLQYSKCPELKSTNAVWCNLLFLRGICPTICNGSYVSTPESSGRDSKTLKTVAKHLIALTSQKRSDNALPPEVVESCCSKLIKFAPHVLSPLSSEELNRLEGLYIEEAMRASANSMSRELAQLASYFQLVFLPDNTNPSLSCDSIGMGNARTLINKAQLEEYPRPNVPNLRESLLELSHFAPSTFHHHHPLIHEESSSSTPTSTSKPSGVGSGVGLMRGLGGIFSSSSSSNPPSFS</sequence>
<feature type="region of interest" description="Disordered" evidence="1">
    <location>
        <begin position="216"/>
        <end position="260"/>
    </location>
</feature>
<feature type="compositionally biased region" description="Low complexity" evidence="1">
    <location>
        <begin position="248"/>
        <end position="260"/>
    </location>
</feature>